<dbReference type="Pfam" id="PF11578">
    <property type="entry name" value="DUF3237"/>
    <property type="match status" value="1"/>
</dbReference>
<name>A0A512DBS6_9CELL</name>
<evidence type="ECO:0000313" key="2">
    <source>
        <dbReference type="Proteomes" id="UP000321181"/>
    </source>
</evidence>
<reference evidence="1 2" key="1">
    <citation type="submission" date="2019-07" db="EMBL/GenBank/DDBJ databases">
        <title>Whole genome shotgun sequence of Cellulomonas aerilata NBRC 106308.</title>
        <authorList>
            <person name="Hosoyama A."/>
            <person name="Uohara A."/>
            <person name="Ohji S."/>
            <person name="Ichikawa N."/>
        </authorList>
    </citation>
    <scope>NUCLEOTIDE SEQUENCE [LARGE SCALE GENOMIC DNA]</scope>
    <source>
        <strain evidence="1 2">NBRC 106308</strain>
    </source>
</reference>
<keyword evidence="2" id="KW-1185">Reference proteome</keyword>
<comment type="caution">
    <text evidence="1">The sequence shown here is derived from an EMBL/GenBank/DDBJ whole genome shotgun (WGS) entry which is preliminary data.</text>
</comment>
<dbReference type="EMBL" id="BJYY01000013">
    <property type="protein sequence ID" value="GEO33939.1"/>
    <property type="molecule type" value="Genomic_DNA"/>
</dbReference>
<accession>A0A512DBS6</accession>
<dbReference type="Proteomes" id="UP000321181">
    <property type="component" value="Unassembled WGS sequence"/>
</dbReference>
<proteinExistence type="predicted"/>
<evidence type="ECO:0008006" key="3">
    <source>
        <dbReference type="Google" id="ProtNLM"/>
    </source>
</evidence>
<dbReference type="Gene3D" id="2.40.160.20">
    <property type="match status" value="1"/>
</dbReference>
<sequence length="141" mass="15140">MELVPLAEAELTYGSLDVLDFGVDGLVYGSLDGRLHGERLSGSMRATNLAPRRPDGVTLPTLRGVLVTDDGAQVWVEVDGVATTREADGARVFVTTVRFRTGAPSYRWLDTVVGLQEGRLDRVGDALVARGTIVECRPTIA</sequence>
<dbReference type="AlphaFoldDB" id="A0A512DBS6"/>
<gene>
    <name evidence="1" type="ORF">CAE01nite_16640</name>
</gene>
<evidence type="ECO:0000313" key="1">
    <source>
        <dbReference type="EMBL" id="GEO33939.1"/>
    </source>
</evidence>
<protein>
    <recommendedName>
        <fullName evidence="3">DUF3237 domain-containing protein</fullName>
    </recommendedName>
</protein>
<organism evidence="1 2">
    <name type="scientific">Cellulomonas aerilata</name>
    <dbReference type="NCBI Taxonomy" id="515326"/>
    <lineage>
        <taxon>Bacteria</taxon>
        <taxon>Bacillati</taxon>
        <taxon>Actinomycetota</taxon>
        <taxon>Actinomycetes</taxon>
        <taxon>Micrococcales</taxon>
        <taxon>Cellulomonadaceae</taxon>
        <taxon>Cellulomonas</taxon>
    </lineage>
</organism>